<dbReference type="Gene3D" id="3.90.1200.10">
    <property type="match status" value="1"/>
</dbReference>
<dbReference type="InterPro" id="IPR002575">
    <property type="entry name" value="Aminoglycoside_PTrfase"/>
</dbReference>
<accession>A0A132BBI3</accession>
<dbReference type="InParanoid" id="A0A132BBI3"/>
<dbReference type="Gene3D" id="3.30.200.20">
    <property type="entry name" value="Phosphorylase Kinase, domain 1"/>
    <property type="match status" value="1"/>
</dbReference>
<dbReference type="OrthoDB" id="5412996at2759"/>
<dbReference type="EMBL" id="KQ947431">
    <property type="protein sequence ID" value="KUJ09775.1"/>
    <property type="molecule type" value="Genomic_DNA"/>
</dbReference>
<evidence type="ECO:0000259" key="1">
    <source>
        <dbReference type="Pfam" id="PF01636"/>
    </source>
</evidence>
<gene>
    <name evidence="2" type="ORF">LY89DRAFT_276977</name>
</gene>
<dbReference type="Pfam" id="PF01636">
    <property type="entry name" value="APH"/>
    <property type="match status" value="1"/>
</dbReference>
<dbReference type="PANTHER" id="PTHR21310:SF37">
    <property type="entry name" value="AMINOGLYCOSIDE PHOSPHOTRANSFERASE DOMAIN-CONTAINING PROTEIN"/>
    <property type="match status" value="1"/>
</dbReference>
<dbReference type="InterPro" id="IPR011009">
    <property type="entry name" value="Kinase-like_dom_sf"/>
</dbReference>
<organism evidence="2 3">
    <name type="scientific">Mollisia scopiformis</name>
    <name type="common">Conifer needle endophyte fungus</name>
    <name type="synonym">Phialocephala scopiformis</name>
    <dbReference type="NCBI Taxonomy" id="149040"/>
    <lineage>
        <taxon>Eukaryota</taxon>
        <taxon>Fungi</taxon>
        <taxon>Dikarya</taxon>
        <taxon>Ascomycota</taxon>
        <taxon>Pezizomycotina</taxon>
        <taxon>Leotiomycetes</taxon>
        <taxon>Helotiales</taxon>
        <taxon>Mollisiaceae</taxon>
        <taxon>Mollisia</taxon>
    </lineage>
</organism>
<dbReference type="RefSeq" id="XP_018064130.1">
    <property type="nucleotide sequence ID" value="XM_018206424.1"/>
</dbReference>
<evidence type="ECO:0000313" key="2">
    <source>
        <dbReference type="EMBL" id="KUJ09775.1"/>
    </source>
</evidence>
<dbReference type="GeneID" id="28816150"/>
<protein>
    <recommendedName>
        <fullName evidence="1">Aminoglycoside phosphotransferase domain-containing protein</fullName>
    </recommendedName>
</protein>
<reference evidence="2 3" key="1">
    <citation type="submission" date="2015-10" db="EMBL/GenBank/DDBJ databases">
        <title>Full genome of DAOMC 229536 Phialocephala scopiformis, a fungal endophyte of spruce producing the potent anti-insectan compound rugulosin.</title>
        <authorList>
            <consortium name="DOE Joint Genome Institute"/>
            <person name="Walker A.K."/>
            <person name="Frasz S.L."/>
            <person name="Seifert K.A."/>
            <person name="Miller J.D."/>
            <person name="Mondo S.J."/>
            <person name="Labutti K."/>
            <person name="Lipzen A."/>
            <person name="Dockter R."/>
            <person name="Kennedy M."/>
            <person name="Grigoriev I.V."/>
            <person name="Spatafora J.W."/>
        </authorList>
    </citation>
    <scope>NUCLEOTIDE SEQUENCE [LARGE SCALE GENOMIC DNA]</scope>
    <source>
        <strain evidence="2 3">CBS 120377</strain>
    </source>
</reference>
<dbReference type="KEGG" id="psco:LY89DRAFT_276977"/>
<feature type="domain" description="Aminoglycoside phosphotransferase" evidence="1">
    <location>
        <begin position="59"/>
        <end position="319"/>
    </location>
</feature>
<dbReference type="SUPFAM" id="SSF56112">
    <property type="entry name" value="Protein kinase-like (PK-like)"/>
    <property type="match status" value="1"/>
</dbReference>
<dbReference type="AlphaFoldDB" id="A0A132BBI3"/>
<sequence length="462" mass="52669">MDDDEILYINTMMHSTLWLAKCRHQIPAWVSEFHPQKLPCKLLHDTNKHDRHGSYNWLVQVVFENAEEWIVRFPKGTKVRYPDEKVEAEVSTLKLIRDKTDIPVPEVKAWGVAEDNILGLGSFIMMSVIKGTSLDSILLKSEPGARGMRQDISDEVVAIIYRQVARFMLQLFKLDFARIGSLSEPPAGTVDIGYAASVHSRPFTWRAHEMLVLCGVDTYCPKSATFSSTTDYFTHVADGDLQQLHQQRNAVDNESDARNKLICSETLKSLIPRHVFAKYDKGPFKLICDDFGPSNMIVDNDRDLNIVGVIDWEWSYAGPCQLFSSPPRWLLLQSPNEWGRDDEEVATGYEKALQVFLEVLEEEERSTLQDMPSTERLSALMRECNEDGHNWFHCIMRDGFNGPDRFVWQQLKAATPDFDQLASAVSEEMITAFIEEKMVALAAYKLESAKKRSLSELVDVPL</sequence>
<keyword evidence="3" id="KW-1185">Reference proteome</keyword>
<dbReference type="PANTHER" id="PTHR21310">
    <property type="entry name" value="AMINOGLYCOSIDE PHOSPHOTRANSFERASE-RELATED-RELATED"/>
    <property type="match status" value="1"/>
</dbReference>
<dbReference type="Proteomes" id="UP000070700">
    <property type="component" value="Unassembled WGS sequence"/>
</dbReference>
<proteinExistence type="predicted"/>
<dbReference type="InterPro" id="IPR051678">
    <property type="entry name" value="AGP_Transferase"/>
</dbReference>
<evidence type="ECO:0000313" key="3">
    <source>
        <dbReference type="Proteomes" id="UP000070700"/>
    </source>
</evidence>
<name>A0A132BBI3_MOLSC</name>